<keyword evidence="2" id="KW-1185">Reference proteome</keyword>
<sequence>MPEGQHEFWLDGIITSRPGRSIFLQPGVPHTFWWWGTGRGEPHARETRRIERFFLGVAGSLTIAAVMPAFYEAEALHGLELVGRAPWNSLSLLQMPGQVILCCGLSAFEFQLMNIAAKGKHLCACIEGILSWRNSIRSWAWNVGTAFPENLRSAERGAGCAWAAGCGRAHHAGHVR</sequence>
<evidence type="ECO:0000313" key="1">
    <source>
        <dbReference type="EMBL" id="MER9286726.1"/>
    </source>
</evidence>
<accession>A0ACC6T4B7</accession>
<protein>
    <submittedName>
        <fullName evidence="1">Uncharacterized protein</fullName>
    </submittedName>
</protein>
<organism evidence="1 2">
    <name type="scientific">Mesorhizobium australicum</name>
    <dbReference type="NCBI Taxonomy" id="536018"/>
    <lineage>
        <taxon>Bacteria</taxon>
        <taxon>Pseudomonadati</taxon>
        <taxon>Pseudomonadota</taxon>
        <taxon>Alphaproteobacteria</taxon>
        <taxon>Hyphomicrobiales</taxon>
        <taxon>Phyllobacteriaceae</taxon>
        <taxon>Mesorhizobium</taxon>
    </lineage>
</organism>
<name>A0ACC6T4B7_9HYPH</name>
<dbReference type="Proteomes" id="UP001480082">
    <property type="component" value="Unassembled WGS sequence"/>
</dbReference>
<reference evidence="1 2" key="1">
    <citation type="journal article" date="2024" name="Proc. Natl. Acad. Sci. U.S.A.">
        <title>The evolutionary genomics of adaptation to stress in wild rhizobium bacteria.</title>
        <authorList>
            <person name="Kehlet-Delgado H."/>
            <person name="Montoya A.P."/>
            <person name="Jensen K.T."/>
            <person name="Wendlandt C.E."/>
            <person name="Dexheimer C."/>
            <person name="Roberts M."/>
            <person name="Torres Martinez L."/>
            <person name="Friesen M.L."/>
            <person name="Griffitts J.S."/>
            <person name="Porter S.S."/>
        </authorList>
    </citation>
    <scope>NUCLEOTIDE SEQUENCE [LARGE SCALE GENOMIC DNA]</scope>
    <source>
        <strain evidence="1 2">M0468</strain>
    </source>
</reference>
<gene>
    <name evidence="1" type="ORF">NKI81_22655</name>
</gene>
<comment type="caution">
    <text evidence="1">The sequence shown here is derived from an EMBL/GenBank/DDBJ whole genome shotgun (WGS) entry which is preliminary data.</text>
</comment>
<dbReference type="EMBL" id="JAMYRI010000014">
    <property type="protein sequence ID" value="MER9286726.1"/>
    <property type="molecule type" value="Genomic_DNA"/>
</dbReference>
<evidence type="ECO:0000313" key="2">
    <source>
        <dbReference type="Proteomes" id="UP001480082"/>
    </source>
</evidence>
<proteinExistence type="predicted"/>